<comment type="catalytic activity">
    <reaction evidence="24">
        <text>glycochenodeoxycholate(in) + ATP + H2O = glycochenodeoxycholate(out) + ADP + phosphate + H(+)</text>
        <dbReference type="Rhea" id="RHEA:50060"/>
        <dbReference type="ChEBI" id="CHEBI:15377"/>
        <dbReference type="ChEBI" id="CHEBI:15378"/>
        <dbReference type="ChEBI" id="CHEBI:30616"/>
        <dbReference type="ChEBI" id="CHEBI:36252"/>
        <dbReference type="ChEBI" id="CHEBI:43474"/>
        <dbReference type="ChEBI" id="CHEBI:456216"/>
    </reaction>
    <physiologicalReaction direction="left-to-right" evidence="24">
        <dbReference type="Rhea" id="RHEA:50061"/>
    </physiologicalReaction>
</comment>
<keyword evidence="14" id="KW-1278">Translocase</keyword>
<comment type="catalytic activity">
    <reaction evidence="25">
        <text>tauroursodeoxycholate(in) + ATP + H2O = tauroursodeoxycholate(out) + ADP + phosphate + H(+)</text>
        <dbReference type="Rhea" id="RHEA:50072"/>
        <dbReference type="ChEBI" id="CHEBI:15377"/>
        <dbReference type="ChEBI" id="CHEBI:15378"/>
        <dbReference type="ChEBI" id="CHEBI:30616"/>
        <dbReference type="ChEBI" id="CHEBI:43474"/>
        <dbReference type="ChEBI" id="CHEBI:132028"/>
        <dbReference type="ChEBI" id="CHEBI:456216"/>
    </reaction>
    <physiologicalReaction direction="left-to-right" evidence="25">
        <dbReference type="Rhea" id="RHEA:50073"/>
    </physiologicalReaction>
</comment>
<comment type="catalytic activity">
    <reaction evidence="23">
        <text>cholate(in) + ATP + H2O = cholate(out) + ADP + phosphate + H(+)</text>
        <dbReference type="Rhea" id="RHEA:50048"/>
        <dbReference type="ChEBI" id="CHEBI:15377"/>
        <dbReference type="ChEBI" id="CHEBI:15378"/>
        <dbReference type="ChEBI" id="CHEBI:29747"/>
        <dbReference type="ChEBI" id="CHEBI:30616"/>
        <dbReference type="ChEBI" id="CHEBI:43474"/>
        <dbReference type="ChEBI" id="CHEBI:456216"/>
    </reaction>
    <physiologicalReaction direction="left-to-right" evidence="23">
        <dbReference type="Rhea" id="RHEA:50049"/>
    </physiologicalReaction>
</comment>
<feature type="transmembrane region" description="Helical" evidence="30">
    <location>
        <begin position="2025"/>
        <end position="2050"/>
    </location>
</feature>
<feature type="domain" description="ABC transporter" evidence="31">
    <location>
        <begin position="1002"/>
        <end position="1240"/>
    </location>
</feature>
<dbReference type="InterPro" id="IPR036640">
    <property type="entry name" value="ABC1_TM_sf"/>
</dbReference>
<comment type="catalytic activity">
    <reaction evidence="21">
        <text>pravastatin(in) + ATP + H2O = pravastatin(out) + ADP + phosphate + H(+)</text>
        <dbReference type="Rhea" id="RHEA:63908"/>
        <dbReference type="ChEBI" id="CHEBI:15377"/>
        <dbReference type="ChEBI" id="CHEBI:15378"/>
        <dbReference type="ChEBI" id="CHEBI:30616"/>
        <dbReference type="ChEBI" id="CHEBI:43474"/>
        <dbReference type="ChEBI" id="CHEBI:63660"/>
        <dbReference type="ChEBI" id="CHEBI:456216"/>
    </reaction>
    <physiologicalReaction direction="left-to-right" evidence="21">
        <dbReference type="Rhea" id="RHEA:63909"/>
    </physiologicalReaction>
</comment>
<feature type="transmembrane region" description="Helical" evidence="30">
    <location>
        <begin position="2132"/>
        <end position="2155"/>
    </location>
</feature>
<dbReference type="FunFam" id="3.40.50.300:FF:000479">
    <property type="entry name" value="Multidrug resistance protein 1A"/>
    <property type="match status" value="3"/>
</dbReference>
<keyword evidence="13" id="KW-0832">Ubl conjugation</keyword>
<evidence type="ECO:0000256" key="6">
    <source>
        <dbReference type="ARBA" id="ARBA00022475"/>
    </source>
</evidence>
<keyword evidence="10" id="KW-0547">Nucleotide-binding</keyword>
<feature type="transmembrane region" description="Helical" evidence="30">
    <location>
        <begin position="2106"/>
        <end position="2126"/>
    </location>
</feature>
<dbReference type="Gene3D" id="1.20.1560.10">
    <property type="entry name" value="ABC transporter type 1, transmembrane domain"/>
    <property type="match status" value="3"/>
</dbReference>
<keyword evidence="5" id="KW-0813">Transport</keyword>
<dbReference type="InterPro" id="IPR027417">
    <property type="entry name" value="P-loop_NTPase"/>
</dbReference>
<feature type="region of interest" description="Disordered" evidence="29">
    <location>
        <begin position="614"/>
        <end position="658"/>
    </location>
</feature>
<comment type="function">
    <text evidence="27">Catalyzes the transport of the major hydrophobic bile salts, such as taurine and glycine-conjugated cholic acid across the canalicular membrane of hepatocytes in an ATP-dependent manner, therefore participates in hepatic bile acid homeostasis and consequently to lipid homeostasis through regulation of biliary lipid secretion in a bile salts dependent manner. Transports taurine-conjugated bile salts more rapidly than glycine-conjugated bile salts. Also transports non-bile acid compounds, such as pravastatin and fexofenadine in an ATP-dependent manner and may be involved in their biliary excretion.</text>
</comment>
<feature type="transmembrane region" description="Helical" evidence="30">
    <location>
        <begin position="33"/>
        <end position="60"/>
    </location>
</feature>
<dbReference type="NCBIfam" id="NF010167">
    <property type="entry name" value="PRK13648.1"/>
    <property type="match status" value="4"/>
</dbReference>
<comment type="subunit">
    <text evidence="28">Interacts with HAX1. Interacts with the adapter protein complex 2 (AP-2) throught AP2A2 or AP2A1; this interaction regulates cell membrane expression of ABCB11 through its internalization in a clathrin-dependent manner and its subsequent degradation.</text>
</comment>
<dbReference type="Pfam" id="PF00664">
    <property type="entry name" value="ABC_membrane"/>
    <property type="match status" value="5"/>
</dbReference>
<dbReference type="PROSITE" id="PS00211">
    <property type="entry name" value="ABC_TRANSPORTER_1"/>
    <property type="match status" value="2"/>
</dbReference>
<organism evidence="33 34">
    <name type="scientific">Scleropages formosus</name>
    <name type="common">Asian bonytongue</name>
    <name type="synonym">Osteoglossum formosum</name>
    <dbReference type="NCBI Taxonomy" id="113540"/>
    <lineage>
        <taxon>Eukaryota</taxon>
        <taxon>Metazoa</taxon>
        <taxon>Chordata</taxon>
        <taxon>Craniata</taxon>
        <taxon>Vertebrata</taxon>
        <taxon>Euteleostomi</taxon>
        <taxon>Actinopterygii</taxon>
        <taxon>Neopterygii</taxon>
        <taxon>Teleostei</taxon>
        <taxon>Osteoglossocephala</taxon>
        <taxon>Osteoglossomorpha</taxon>
        <taxon>Osteoglossiformes</taxon>
        <taxon>Osteoglossidae</taxon>
        <taxon>Scleropages</taxon>
    </lineage>
</organism>
<dbReference type="GO" id="GO:0005524">
    <property type="term" value="F:ATP binding"/>
    <property type="evidence" value="ECO:0007669"/>
    <property type="project" value="UniProtKB-KW"/>
</dbReference>
<evidence type="ECO:0000256" key="17">
    <source>
        <dbReference type="ARBA" id="ARBA00023180"/>
    </source>
</evidence>
<evidence type="ECO:0000256" key="28">
    <source>
        <dbReference type="ARBA" id="ARBA00049709"/>
    </source>
</evidence>
<dbReference type="GO" id="GO:0016324">
    <property type="term" value="C:apical plasma membrane"/>
    <property type="evidence" value="ECO:0007669"/>
    <property type="project" value="UniProtKB-SubCell"/>
</dbReference>
<evidence type="ECO:0000256" key="18">
    <source>
        <dbReference type="ARBA" id="ARBA00023630"/>
    </source>
</evidence>
<evidence type="ECO:0000256" key="4">
    <source>
        <dbReference type="ARBA" id="ARBA00007577"/>
    </source>
</evidence>
<dbReference type="SUPFAM" id="SSF90123">
    <property type="entry name" value="ABC transporter transmembrane region"/>
    <property type="match status" value="4"/>
</dbReference>
<comment type="catalytic activity">
    <reaction evidence="26">
        <text>taurochenodeoxycholate(in) + ATP + H2O = taurochenodeoxycholate(out) + ADP + phosphate + H(+)</text>
        <dbReference type="Rhea" id="RHEA:50064"/>
        <dbReference type="ChEBI" id="CHEBI:9407"/>
        <dbReference type="ChEBI" id="CHEBI:15377"/>
        <dbReference type="ChEBI" id="CHEBI:15378"/>
        <dbReference type="ChEBI" id="CHEBI:30616"/>
        <dbReference type="ChEBI" id="CHEBI:43474"/>
        <dbReference type="ChEBI" id="CHEBI:456216"/>
    </reaction>
    <physiologicalReaction direction="left-to-right" evidence="26">
        <dbReference type="Rhea" id="RHEA:50065"/>
    </physiologicalReaction>
</comment>
<feature type="transmembrane region" description="Helical" evidence="30">
    <location>
        <begin position="1982"/>
        <end position="2005"/>
    </location>
</feature>
<comment type="catalytic activity">
    <reaction evidence="19">
        <text>taurocholate(in) + ATP + H2O = taurocholate(out) + ADP + phosphate + H(+)</text>
        <dbReference type="Rhea" id="RHEA:50052"/>
        <dbReference type="ChEBI" id="CHEBI:15377"/>
        <dbReference type="ChEBI" id="CHEBI:15378"/>
        <dbReference type="ChEBI" id="CHEBI:30616"/>
        <dbReference type="ChEBI" id="CHEBI:36257"/>
        <dbReference type="ChEBI" id="CHEBI:43474"/>
        <dbReference type="ChEBI" id="CHEBI:456216"/>
    </reaction>
    <physiologicalReaction direction="left-to-right" evidence="19">
        <dbReference type="Rhea" id="RHEA:50053"/>
    </physiologicalReaction>
</comment>
<evidence type="ECO:0000259" key="31">
    <source>
        <dbReference type="PROSITE" id="PS50893"/>
    </source>
</evidence>
<evidence type="ECO:0000313" key="33">
    <source>
        <dbReference type="EMBL" id="KPP73474.1"/>
    </source>
</evidence>
<evidence type="ECO:0000256" key="14">
    <source>
        <dbReference type="ARBA" id="ARBA00022967"/>
    </source>
</evidence>
<evidence type="ECO:0000256" key="5">
    <source>
        <dbReference type="ARBA" id="ARBA00022448"/>
    </source>
</evidence>
<dbReference type="PANTHER" id="PTHR43394">
    <property type="entry name" value="ATP-DEPENDENT PERMEASE MDL1, MITOCHONDRIAL"/>
    <property type="match status" value="1"/>
</dbReference>
<keyword evidence="6" id="KW-1003">Cell membrane</keyword>
<dbReference type="FunFam" id="1.20.1560.10:FF:000046">
    <property type="entry name" value="ATP-binding cassette subfamily B member 11"/>
    <property type="match status" value="2"/>
</dbReference>
<feature type="non-terminal residue" evidence="33">
    <location>
        <position position="1"/>
    </location>
</feature>
<dbReference type="CDD" id="cd03249">
    <property type="entry name" value="ABC_MTABC3_MDL1_MDL2"/>
    <property type="match status" value="4"/>
</dbReference>
<evidence type="ECO:0000256" key="27">
    <source>
        <dbReference type="ARBA" id="ARBA00049631"/>
    </source>
</evidence>
<evidence type="ECO:0000256" key="11">
    <source>
        <dbReference type="ARBA" id="ARBA00022753"/>
    </source>
</evidence>
<comment type="catalytic activity">
    <reaction evidence="20">
        <text>glycocholate(in) + ATP + H2O = glycocholate(out) + ADP + phosphate + H(+)</text>
        <dbReference type="Rhea" id="RHEA:50056"/>
        <dbReference type="ChEBI" id="CHEBI:15377"/>
        <dbReference type="ChEBI" id="CHEBI:15378"/>
        <dbReference type="ChEBI" id="CHEBI:29746"/>
        <dbReference type="ChEBI" id="CHEBI:30616"/>
        <dbReference type="ChEBI" id="CHEBI:43474"/>
        <dbReference type="ChEBI" id="CHEBI:456216"/>
    </reaction>
    <physiologicalReaction direction="left-to-right" evidence="20">
        <dbReference type="Rhea" id="RHEA:50057"/>
    </physiologicalReaction>
</comment>
<feature type="transmembrane region" description="Helical" evidence="30">
    <location>
        <begin position="826"/>
        <end position="843"/>
    </location>
</feature>
<accession>A0A0P7VIM6</accession>
<evidence type="ECO:0000256" key="26">
    <source>
        <dbReference type="ARBA" id="ARBA00049525"/>
    </source>
</evidence>
<evidence type="ECO:0000256" key="21">
    <source>
        <dbReference type="ARBA" id="ARBA00047914"/>
    </source>
</evidence>
<reference evidence="33 34" key="1">
    <citation type="submission" date="2015-08" db="EMBL/GenBank/DDBJ databases">
        <title>The genome of the Asian arowana (Scleropages formosus).</title>
        <authorList>
            <person name="Tan M.H."/>
            <person name="Gan H.M."/>
            <person name="Croft L.J."/>
            <person name="Austin C.M."/>
        </authorList>
    </citation>
    <scope>NUCLEOTIDE SEQUENCE [LARGE SCALE GENOMIC DNA]</scope>
    <source>
        <strain evidence="33">Aro1</strain>
    </source>
</reference>
<dbReference type="PROSITE" id="PS50893">
    <property type="entry name" value="ABC_TRANSPORTER_2"/>
    <property type="match status" value="4"/>
</dbReference>
<dbReference type="Gene3D" id="3.40.50.300">
    <property type="entry name" value="P-loop containing nucleotide triphosphate hydrolases"/>
    <property type="match status" value="4"/>
</dbReference>
<keyword evidence="7" id="KW-0597">Phosphoprotein</keyword>
<evidence type="ECO:0000256" key="10">
    <source>
        <dbReference type="ARBA" id="ARBA00022741"/>
    </source>
</evidence>
<evidence type="ECO:0000256" key="2">
    <source>
        <dbReference type="ARBA" id="ARBA00004424"/>
    </source>
</evidence>
<feature type="domain" description="ABC transmembrane type-1" evidence="32">
    <location>
        <begin position="680"/>
        <end position="967"/>
    </location>
</feature>
<feature type="transmembrane region" description="Helical" evidence="30">
    <location>
        <begin position="1456"/>
        <end position="1478"/>
    </location>
</feature>
<dbReference type="GO" id="GO:0016887">
    <property type="term" value="F:ATP hydrolysis activity"/>
    <property type="evidence" value="ECO:0007669"/>
    <property type="project" value="InterPro"/>
</dbReference>
<gene>
    <name evidence="33" type="ORF">Z043_107436</name>
</gene>
<feature type="transmembrane region" description="Helical" evidence="30">
    <location>
        <begin position="1431"/>
        <end position="1450"/>
    </location>
</feature>
<dbReference type="InterPro" id="IPR039421">
    <property type="entry name" value="Type_1_exporter"/>
</dbReference>
<dbReference type="Proteomes" id="UP000034805">
    <property type="component" value="Unassembled WGS sequence"/>
</dbReference>
<feature type="transmembrane region" description="Helical" evidence="30">
    <location>
        <begin position="191"/>
        <end position="211"/>
    </location>
</feature>
<dbReference type="InterPro" id="IPR017871">
    <property type="entry name" value="ABC_transporter-like_CS"/>
</dbReference>
<keyword evidence="16 30" id="KW-0472">Membrane</keyword>
<dbReference type="FunFam" id="3.40.50.300:FF:000240">
    <property type="entry name" value="ABC transporter B family member 20"/>
    <property type="match status" value="1"/>
</dbReference>
<feature type="transmembrane region" description="Helical" evidence="30">
    <location>
        <begin position="1271"/>
        <end position="1298"/>
    </location>
</feature>
<evidence type="ECO:0000256" key="7">
    <source>
        <dbReference type="ARBA" id="ARBA00022553"/>
    </source>
</evidence>
<feature type="domain" description="ABC transporter" evidence="31">
    <location>
        <begin position="373"/>
        <end position="609"/>
    </location>
</feature>
<comment type="catalytic activity">
    <reaction evidence="22">
        <text>glycoursodeoxycholate(in) + ATP + H2O = glycoursodeoxycholate(out) + ADP + phosphate + H(+)</text>
        <dbReference type="Rhea" id="RHEA:50068"/>
        <dbReference type="ChEBI" id="CHEBI:15377"/>
        <dbReference type="ChEBI" id="CHEBI:15378"/>
        <dbReference type="ChEBI" id="CHEBI:30616"/>
        <dbReference type="ChEBI" id="CHEBI:43474"/>
        <dbReference type="ChEBI" id="CHEBI:132030"/>
        <dbReference type="ChEBI" id="CHEBI:456216"/>
    </reaction>
    <physiologicalReaction direction="left-to-right" evidence="22">
        <dbReference type="Rhea" id="RHEA:50069"/>
    </physiologicalReaction>
</comment>
<evidence type="ECO:0000256" key="8">
    <source>
        <dbReference type="ARBA" id="ARBA00022692"/>
    </source>
</evidence>
<feature type="domain" description="ABC transporter" evidence="31">
    <location>
        <begin position="1634"/>
        <end position="1870"/>
    </location>
</feature>
<evidence type="ECO:0000256" key="12">
    <source>
        <dbReference type="ARBA" id="ARBA00022840"/>
    </source>
</evidence>
<sequence length="2527" mass="278372">KCSPRFTDMKKSDLNSVEDDTGQASQLSEGKDILMMVVGGVCALIHGAATPLMLLVYGLMTNTFVAYEMEVQQLTDPNKTCINQTISWINGSVFQQADNSTLACGVDIGAEMTMFAYYYLGIGLGVLVVSYFQIALWVSAAARQVQRMRKTYFRKIMCMEIGWFDCTSVGELNTRISDDIDKINNAIADQVSIFIERVSTFVFGFMVGFIGGWKLTLVVIAVSPLIGLAAGLMAMWRDSQVENLRPMPRPGLWQTKYDRNLATAQSWGIKKGVIVGAFQGCMWCIIFLCYALAFWYGAKLVLDTKELSPGTLIQVFFGILIAAMNLGQASPCLEAFASGRAAAKNIFDTIDREPQINCFSEEGHKLDKVKGDIEFHGVTFHYPSRPEVKILDGLNMLIKSGETTAFVGPSGSGKSTVVQLIQRFYDPKEGMVTLDGHDIRSLNIQWLRSLIGIVEQEPVLFATTIGENICFGRPGVSMEDVVKAAKEANAYNFIMDLPQKFDTLVGEGGGQMSGGQKQRIAIARALVRNPKILLLDMATSALDNESEAVVQEALDKVRFGRTTISIAHRLSTIRNADVIIGFEHGKAVERGTHNELLDKKGIYFTLVTLQNQSSDASSDAPSDEAGQSLQNDATEEPCVERTNSFSRKSFKSKLSTEEQAKPAPVSRILKYNRPEWPYMLLGSLGAAINGSVSPIYAVLFSNILGAFSTEDLDMQRNQINGICILFIIVAVLSFFSQFLQGYAFGKSGELLTRRLRKLGFQAMLKQEIGWFDDPKNSPGTLTTRLATDASMIQGATGSQIGMIVSSLTNIGASLIIAFYFSWKLSLLVVCFLPLIGLSGAYQAKMLTGFANEDKKALEEAGQVSSEALSNIRTIAGLAKESVFVDLYEKQLETPYQAAKKKAIVYGISFGFAQCVIFMAFAASFRFGAYLVTSEGLHYMMVFRVISAVVISGTALGRASSFTPSYAKAKIAAAQLFKLLDRVPKISLSLTEGIKWDSFKGEVEFINCKFTYPTRPDIQVLNGLVVSVKPGETLAFVGSSGCGKSTSVQMLERFYDPDEGRVLIDGHPSTNVNVPFLRSKIGIVSQEPILFQCSIAENIQYGDNSREVSMDEVISASKKAFLHDFVMSLPDKYKTQVGAQGSQLSRGQKQRIAIARAIVKNPKILLLDEATSALDTESEKTVQAALDEARRGRTCIVIAHRLSTIQNADIIAVMSQGVVIEKGSHDELMAMKSAYYKLVTTGAPIILKNLDRRTERMSCQMMEFRFARWQEVLMMLVGCMCAILHGSAQPLVLLVFGLLTDTFIEYDIELQELQDPEKHCVNNTIQYRNLSTEDNLNLNMTKKCGVLDIELEMTYFAYYYLCIGAAVFFLGYCQIALWVTAAARQIQIIRKLYFSKVMRMEIGWFDCNSMGELNSRMSDDINKISDAIADQVSIFLQRFTTFVCGFLVGFVKGWKLTLVIISTSPMIGLAAGLMALFVAKLTGQELQAYAKAGAVADEVLLSIRTVAAFGGEKKAIERYNKNLISAQKWGIRKGMIMGFFTGYLWLIIFFCYALAFWYGSSLVVDKNEYSPGTLLQVFFGVLVAALNLGQAAPCLEAFASGRGAATIIFETIDREPEIDCFSEAGYKLDRVIGDIKFHNVTFHYPSRPDVKILDQLNVDVKSGETTAFVGASGAGKSTAIQLIQRFYDPKEGMVTLDGHDIRSLNIQWLRSLIGIVEQEPVLFATTIGENIRFGRPDVSMEDIVKAAKEANAYNFIMDLPQKFDTLVGGGGGQMSGGQKQRIAIARALVRNPKILLLDMATSALDNESEAVVQEALDKVRLGRTTISIAHRLSTIKNVDVIVGFEHGRAVERGNHEELLERKGVYFTLVTLQSQGDQALNEKARQMFEADKPEVDTGKQNLSRAGSYRASLRASIRQRSRSQLSNVISEASVPITGELSPRPYPESFMLQDNIKELIATAEEEEEPQEGAPVVRILKYNFSEWPYMLFGSIGAAVNGGVNPMYSLLFSQILATFSMPDPETQRQEIDGICLLFVIIGVVSLFMQILQGYAFSKSGELLTRRLRCMGFRAMLGQEIGWFDDHRNSPGALTTRLATDASQVQGATGSQIGMIVNSLTNIGVAIIISFYFSWKLTLVIICFLPFLALSGGFQATMLTGFAKEDKQAMEAAGQISGEALNNIRTIAGLGKEKTFVEMYEAKMDAPYKAALKKANVYGACYGFSQCVVFLANSASYRFGGYLVRQEGLHFSLVFRVISAIVTSGTALGRASSYTPDYAKAKISAARLFQLFDRIPKIKVYSEEGEKWSDFKGEIEFIDCKFTYPTRPDIRVLNGLNVSVKPSQTLAFVGSSGCGKSTSVQLLERFYDPEEGRVLIDGHNSTKVNVAFLRSKIGIVSQEPILFDCSIAENIKYGDNQREKYETSVGAQGSQLSRGQKQRIAIARAIVRDPKILLLDEATSALDTESEKTVQEALDKAREGRTCIIIAHRLSTIQNSDVIAVMSRGYVIEKGTHNQLMALKGAYYKLVTTGAPIS</sequence>
<keyword evidence="9" id="KW-0677">Repeat</keyword>
<evidence type="ECO:0000256" key="1">
    <source>
        <dbReference type="ARBA" id="ARBA00004337"/>
    </source>
</evidence>
<dbReference type="SUPFAM" id="SSF52540">
    <property type="entry name" value="P-loop containing nucleoside triphosphate hydrolases"/>
    <property type="match status" value="4"/>
</dbReference>
<dbReference type="FunFam" id="1.20.1560.10:FF:000018">
    <property type="entry name" value="ATP-binding cassette subfamily B member 11"/>
    <property type="match status" value="1"/>
</dbReference>
<dbReference type="SMART" id="SM00382">
    <property type="entry name" value="AAA"/>
    <property type="match status" value="4"/>
</dbReference>
<dbReference type="GO" id="GO:0090374">
    <property type="term" value="P:oligopeptide export from mitochondrion"/>
    <property type="evidence" value="ECO:0007669"/>
    <property type="project" value="TreeGrafter"/>
</dbReference>
<evidence type="ECO:0000256" key="22">
    <source>
        <dbReference type="ARBA" id="ARBA00048306"/>
    </source>
</evidence>
<evidence type="ECO:0000256" key="13">
    <source>
        <dbReference type="ARBA" id="ARBA00022843"/>
    </source>
</evidence>
<feature type="transmembrane region" description="Helical" evidence="30">
    <location>
        <begin position="676"/>
        <end position="699"/>
    </location>
</feature>
<comment type="subcellular location">
    <subcellularLocation>
        <location evidence="2">Apical cell membrane</location>
        <topology evidence="2">Multi-pass membrane protein</topology>
    </subcellularLocation>
    <subcellularLocation>
        <location evidence="1">Endosome membrane</location>
        <topology evidence="1">Multi-pass membrane protein</topology>
    </subcellularLocation>
    <subcellularLocation>
        <location evidence="3">Recycling endosome membrane</location>
    </subcellularLocation>
</comment>
<evidence type="ECO:0000313" key="34">
    <source>
        <dbReference type="Proteomes" id="UP000034805"/>
    </source>
</evidence>
<dbReference type="GO" id="GO:0015722">
    <property type="term" value="P:canalicular bile acid transport"/>
    <property type="evidence" value="ECO:0007669"/>
    <property type="project" value="UniProtKB-ARBA"/>
</dbReference>
<keyword evidence="12" id="KW-0067">ATP-binding</keyword>
<evidence type="ECO:0000256" key="24">
    <source>
        <dbReference type="ARBA" id="ARBA00049216"/>
    </source>
</evidence>
<evidence type="ECO:0000256" key="9">
    <source>
        <dbReference type="ARBA" id="ARBA00022737"/>
    </source>
</evidence>
<name>A0A0P7VIM6_SCLFO</name>
<evidence type="ECO:0000256" key="20">
    <source>
        <dbReference type="ARBA" id="ARBA00047763"/>
    </source>
</evidence>
<dbReference type="CDD" id="cd18578">
    <property type="entry name" value="ABC_6TM_Pgp_ABCB1_D2_like"/>
    <property type="match status" value="2"/>
</dbReference>
<dbReference type="InterPro" id="IPR003593">
    <property type="entry name" value="AAA+_ATPase"/>
</dbReference>
<feature type="transmembrane region" description="Helical" evidence="30">
    <location>
        <begin position="1535"/>
        <end position="1556"/>
    </location>
</feature>
<feature type="transmembrane region" description="Helical" evidence="30">
    <location>
        <begin position="719"/>
        <end position="744"/>
    </location>
</feature>
<dbReference type="EMBL" id="JARO02002124">
    <property type="protein sequence ID" value="KPP73474.1"/>
    <property type="molecule type" value="Genomic_DNA"/>
</dbReference>
<comment type="caution">
    <text evidence="33">The sequence shown here is derived from an EMBL/GenBank/DDBJ whole genome shotgun (WGS) entry which is preliminary data.</text>
</comment>
<dbReference type="GO" id="GO:0015421">
    <property type="term" value="F:ABC-type oligopeptide transporter activity"/>
    <property type="evidence" value="ECO:0007669"/>
    <property type="project" value="TreeGrafter"/>
</dbReference>
<dbReference type="PANTHER" id="PTHR43394:SF23">
    <property type="entry name" value="ATP-BINDING CASSETTE SUBFAMILY B MEMBER 11, GENE 2"/>
    <property type="match status" value="1"/>
</dbReference>
<dbReference type="GO" id="GO:0015125">
    <property type="term" value="F:bile acid transmembrane transporter activity"/>
    <property type="evidence" value="ECO:0007669"/>
    <property type="project" value="UniProtKB-ARBA"/>
</dbReference>
<feature type="transmembrane region" description="Helical" evidence="30">
    <location>
        <begin position="1356"/>
        <end position="1380"/>
    </location>
</feature>
<evidence type="ECO:0000256" key="30">
    <source>
        <dbReference type="SAM" id="Phobius"/>
    </source>
</evidence>
<keyword evidence="8 30" id="KW-0812">Transmembrane</keyword>
<evidence type="ECO:0000256" key="16">
    <source>
        <dbReference type="ARBA" id="ARBA00023136"/>
    </source>
</evidence>
<dbReference type="PROSITE" id="PS50929">
    <property type="entry name" value="ABC_TM1F"/>
    <property type="match status" value="4"/>
</dbReference>
<evidence type="ECO:0000256" key="19">
    <source>
        <dbReference type="ARBA" id="ARBA00047495"/>
    </source>
</evidence>
<feature type="domain" description="ABC transmembrane type-1" evidence="32">
    <location>
        <begin position="37"/>
        <end position="338"/>
    </location>
</feature>
<evidence type="ECO:0000256" key="23">
    <source>
        <dbReference type="ARBA" id="ARBA00048732"/>
    </source>
</evidence>
<feature type="transmembrane region" description="Helical" evidence="30">
    <location>
        <begin position="217"/>
        <end position="236"/>
    </location>
</feature>
<keyword evidence="17" id="KW-0325">Glycoprotein</keyword>
<keyword evidence="15 30" id="KW-1133">Transmembrane helix</keyword>
<protein>
    <recommendedName>
        <fullName evidence="18">Bile salt export pump</fullName>
    </recommendedName>
</protein>
<feature type="transmembrane region" description="Helical" evidence="30">
    <location>
        <begin position="273"/>
        <end position="295"/>
    </location>
</feature>
<feature type="domain" description="ABC transporter" evidence="31">
    <location>
        <begin position="2308"/>
        <end position="2522"/>
    </location>
</feature>
<feature type="transmembrane region" description="Helical" evidence="30">
    <location>
        <begin position="936"/>
        <end position="955"/>
    </location>
</feature>
<evidence type="ECO:0000256" key="15">
    <source>
        <dbReference type="ARBA" id="ARBA00022989"/>
    </source>
</evidence>
<dbReference type="CDD" id="cd18577">
    <property type="entry name" value="ABC_6TM_Pgp_ABCB1_D1_like"/>
    <property type="match status" value="2"/>
</dbReference>
<dbReference type="InterPro" id="IPR011527">
    <property type="entry name" value="ABC1_TM_dom"/>
</dbReference>
<evidence type="ECO:0000256" key="3">
    <source>
        <dbReference type="ARBA" id="ARBA00004565"/>
    </source>
</evidence>
<evidence type="ECO:0000259" key="32">
    <source>
        <dbReference type="PROSITE" id="PS50929"/>
    </source>
</evidence>
<feature type="compositionally biased region" description="Low complexity" evidence="29">
    <location>
        <begin position="614"/>
        <end position="625"/>
    </location>
</feature>
<keyword evidence="11" id="KW-0967">Endosome</keyword>
<feature type="transmembrane region" description="Helical" evidence="30">
    <location>
        <begin position="902"/>
        <end position="924"/>
    </location>
</feature>
<feature type="transmembrane region" description="Helical" evidence="30">
    <location>
        <begin position="116"/>
        <end position="140"/>
    </location>
</feature>
<evidence type="ECO:0000256" key="25">
    <source>
        <dbReference type="ARBA" id="ARBA00049271"/>
    </source>
</evidence>
<feature type="domain" description="ABC transmembrane type-1" evidence="32">
    <location>
        <begin position="1986"/>
        <end position="2273"/>
    </location>
</feature>
<dbReference type="STRING" id="113540.ENSSFOP00015055744"/>
<dbReference type="GO" id="GO:0055038">
    <property type="term" value="C:recycling endosome membrane"/>
    <property type="evidence" value="ECO:0007669"/>
    <property type="project" value="UniProtKB-SubCell"/>
</dbReference>
<proteinExistence type="inferred from homology"/>
<dbReference type="Pfam" id="PF00005">
    <property type="entry name" value="ABC_tran"/>
    <property type="match status" value="4"/>
</dbReference>
<comment type="similarity">
    <text evidence="4">Belongs to the ABC transporter superfamily. ABCB family. Multidrug resistance exporter (TC 3.A.1.201) subfamily.</text>
</comment>
<evidence type="ECO:0000256" key="29">
    <source>
        <dbReference type="SAM" id="MobiDB-lite"/>
    </source>
</evidence>
<dbReference type="InterPro" id="IPR003439">
    <property type="entry name" value="ABC_transporter-like_ATP-bd"/>
</dbReference>
<feature type="domain" description="ABC transmembrane type-1" evidence="32">
    <location>
        <begin position="1275"/>
        <end position="1599"/>
    </location>
</feature>
<dbReference type="GO" id="GO:0005743">
    <property type="term" value="C:mitochondrial inner membrane"/>
    <property type="evidence" value="ECO:0007669"/>
    <property type="project" value="TreeGrafter"/>
</dbReference>